<reference evidence="7" key="1">
    <citation type="submission" date="2015-09" db="EMBL/GenBank/DDBJ databases">
        <authorList>
            <consortium name="Pathogen Informatics"/>
        </authorList>
    </citation>
    <scope>NUCLEOTIDE SEQUENCE [LARGE SCALE GENOMIC DNA]</scope>
    <source>
        <strain evidence="7">Lake Konstanz</strain>
    </source>
</reference>
<accession>A0A0S4JQS0</accession>
<dbReference type="SUPFAM" id="SSF52047">
    <property type="entry name" value="RNI-like"/>
    <property type="match status" value="1"/>
</dbReference>
<evidence type="ECO:0000256" key="2">
    <source>
        <dbReference type="ARBA" id="ARBA00022614"/>
    </source>
</evidence>
<feature type="compositionally biased region" description="Polar residues" evidence="5">
    <location>
        <begin position="575"/>
        <end position="587"/>
    </location>
</feature>
<evidence type="ECO:0000256" key="5">
    <source>
        <dbReference type="SAM" id="MobiDB-lite"/>
    </source>
</evidence>
<feature type="compositionally biased region" description="Polar residues" evidence="5">
    <location>
        <begin position="504"/>
        <end position="517"/>
    </location>
</feature>
<evidence type="ECO:0000256" key="4">
    <source>
        <dbReference type="ARBA" id="ARBA00023273"/>
    </source>
</evidence>
<dbReference type="InterPro" id="IPR032675">
    <property type="entry name" value="LRR_dom_sf"/>
</dbReference>
<feature type="region of interest" description="Disordered" evidence="5">
    <location>
        <begin position="119"/>
        <end position="164"/>
    </location>
</feature>
<dbReference type="Proteomes" id="UP000051952">
    <property type="component" value="Unassembled WGS sequence"/>
</dbReference>
<organism evidence="6 7">
    <name type="scientific">Bodo saltans</name>
    <name type="common">Flagellated protozoan</name>
    <dbReference type="NCBI Taxonomy" id="75058"/>
    <lineage>
        <taxon>Eukaryota</taxon>
        <taxon>Discoba</taxon>
        <taxon>Euglenozoa</taxon>
        <taxon>Kinetoplastea</taxon>
        <taxon>Metakinetoplastina</taxon>
        <taxon>Eubodonida</taxon>
        <taxon>Bodonidae</taxon>
        <taxon>Bodo</taxon>
    </lineage>
</organism>
<keyword evidence="3" id="KW-0677">Repeat</keyword>
<dbReference type="PANTHER" id="PTHR45973">
    <property type="entry name" value="PROTEIN PHOSPHATASE 1 REGULATORY SUBUNIT SDS22-RELATED"/>
    <property type="match status" value="1"/>
</dbReference>
<dbReference type="OMA" id="LHNRGYD"/>
<name>A0A0S4JQS0_BODSA</name>
<feature type="compositionally biased region" description="Polar residues" evidence="5">
    <location>
        <begin position="553"/>
        <end position="568"/>
    </location>
</feature>
<dbReference type="OrthoDB" id="1904536at2759"/>
<feature type="compositionally biased region" description="Low complexity" evidence="5">
    <location>
        <begin position="1"/>
        <end position="14"/>
    </location>
</feature>
<dbReference type="PANTHER" id="PTHR45973:SF9">
    <property type="entry name" value="LEUCINE-RICH REPEAT-CONTAINING PROTEIN 46"/>
    <property type="match status" value="1"/>
</dbReference>
<evidence type="ECO:0000256" key="3">
    <source>
        <dbReference type="ARBA" id="ARBA00022737"/>
    </source>
</evidence>
<feature type="compositionally biased region" description="Polar residues" evidence="5">
    <location>
        <begin position="135"/>
        <end position="162"/>
    </location>
</feature>
<evidence type="ECO:0000313" key="6">
    <source>
        <dbReference type="EMBL" id="CUG93101.1"/>
    </source>
</evidence>
<dbReference type="AlphaFoldDB" id="A0A0S4JQS0"/>
<sequence length="639" mass="69995">MNSIAITSTSEASAKLPPTSKPTTAANYLLTKEYIMKECVRQGYYRTPSCNEKLYLHHKGFDGVDPTAFKEYTDVKVLWLEGNCFSSLSCGKLTVTPEQQSETAATVVSEVEVKSDEVAFDTSTASPKKERESSVEGNTAAPSKSGNNKTQTETTTADSVASSPAVKEEVDIFDTMYPTLRQLFLHGNLFNEMPNLQAFEKLDTINLSDNFIPRIESFCSYWRSAAEMDEGAKDDEQLPSPQKSAAAVVSHTGAQPATLKRDANAMAALRAKVDKWASRCKHAPLDEKNKCLCSTLSTLTMKNNHLKTADDIAALLCYKNLSVLDLSTNKLEDGEAVLEILERMPNLKALQLSGNPCVRAITNYRKTVIARCKLLLHLDDRPVFDDERRLVNAWATGGLDAEKKERQLMKQEEEARQERRLREFREMMAAARGEAALDTSTEDDTDSNPTPSSQSEDETSNSNKNAIVPTPPSQSEDETSNSNKNAIVSNKEKRPKTAPASSGRVLSSNQRSTTQHTEFYERNYGSKRDPEDEPQSPPAAVATQEADVVNPEAPSSSLPGDGPNSVSFGNFRVVSKSTPTGHQTAPATSALCGGRQVSKSAAQQHADPMQMEQVAVPSTLPPIADDDDDEEVWVPQPKK</sequence>
<feature type="region of interest" description="Disordered" evidence="5">
    <location>
        <begin position="1"/>
        <end position="20"/>
    </location>
</feature>
<gene>
    <name evidence="6" type="ORF">BSAL_40760</name>
</gene>
<protein>
    <submittedName>
        <fullName evidence="6">Leucine-rich repeat protein, putative</fullName>
    </submittedName>
</protein>
<keyword evidence="7" id="KW-1185">Reference proteome</keyword>
<dbReference type="VEuPathDB" id="TriTrypDB:BSAL_40760"/>
<proteinExistence type="predicted"/>
<keyword evidence="2" id="KW-0433">Leucine-rich repeat</keyword>
<comment type="subcellular location">
    <subcellularLocation>
        <location evidence="1">Cell projection</location>
    </subcellularLocation>
</comment>
<dbReference type="EMBL" id="CYKH01002117">
    <property type="protein sequence ID" value="CUG93101.1"/>
    <property type="molecule type" value="Genomic_DNA"/>
</dbReference>
<feature type="compositionally biased region" description="Basic and acidic residues" evidence="5">
    <location>
        <begin position="518"/>
        <end position="530"/>
    </location>
</feature>
<evidence type="ECO:0000313" key="7">
    <source>
        <dbReference type="Proteomes" id="UP000051952"/>
    </source>
</evidence>
<feature type="compositionally biased region" description="Polar residues" evidence="5">
    <location>
        <begin position="447"/>
        <end position="465"/>
    </location>
</feature>
<evidence type="ECO:0000256" key="1">
    <source>
        <dbReference type="ARBA" id="ARBA00004316"/>
    </source>
</evidence>
<keyword evidence="4" id="KW-0966">Cell projection</keyword>
<dbReference type="Gene3D" id="3.80.10.10">
    <property type="entry name" value="Ribonuclease Inhibitor"/>
    <property type="match status" value="2"/>
</dbReference>
<feature type="region of interest" description="Disordered" evidence="5">
    <location>
        <begin position="432"/>
        <end position="639"/>
    </location>
</feature>
<dbReference type="InterPro" id="IPR050576">
    <property type="entry name" value="Cilia_flagella_integrity"/>
</dbReference>